<dbReference type="EMBL" id="BMPF01000008">
    <property type="protein sequence ID" value="GGL44833.1"/>
    <property type="molecule type" value="Genomic_DNA"/>
</dbReference>
<keyword evidence="9" id="KW-1185">Reference proteome</keyword>
<name>A0A830FGJ1_9EURY</name>
<dbReference type="Proteomes" id="UP000628840">
    <property type="component" value="Unassembled WGS sequence"/>
</dbReference>
<keyword evidence="2" id="KW-0597">Phosphoprotein</keyword>
<evidence type="ECO:0000256" key="6">
    <source>
        <dbReference type="ARBA" id="ARBA00022801"/>
    </source>
</evidence>
<dbReference type="PROSITE" id="PS51146">
    <property type="entry name" value="KAIC"/>
    <property type="match status" value="2"/>
</dbReference>
<dbReference type="InterPro" id="IPR010624">
    <property type="entry name" value="KaiC_dom"/>
</dbReference>
<dbReference type="RefSeq" id="WP_229871458.1">
    <property type="nucleotide sequence ID" value="NZ_BMPF01000008.1"/>
</dbReference>
<protein>
    <recommendedName>
        <fullName evidence="1">non-specific serine/threonine protein kinase</fullName>
        <ecNumber evidence="1">2.7.11.1</ecNumber>
    </recommendedName>
</protein>
<dbReference type="InterPro" id="IPR051347">
    <property type="entry name" value="Circadian_clock_KaiC-rel"/>
</dbReference>
<organism evidence="8 9">
    <name type="scientific">Halarchaeum grantii</name>
    <dbReference type="NCBI Taxonomy" id="1193105"/>
    <lineage>
        <taxon>Archaea</taxon>
        <taxon>Methanobacteriati</taxon>
        <taxon>Methanobacteriota</taxon>
        <taxon>Stenosarchaea group</taxon>
        <taxon>Halobacteria</taxon>
        <taxon>Halobacteriales</taxon>
        <taxon>Halobacteriaceae</taxon>
    </lineage>
</organism>
<dbReference type="SMART" id="SM00382">
    <property type="entry name" value="AAA"/>
    <property type="match status" value="2"/>
</dbReference>
<feature type="domain" description="KaiC" evidence="7">
    <location>
        <begin position="241"/>
        <end position="477"/>
    </location>
</feature>
<comment type="caution">
    <text evidence="8">The sequence shown here is derived from an EMBL/GenBank/DDBJ whole genome shotgun (WGS) entry which is preliminary data.</text>
</comment>
<dbReference type="PANTHER" id="PTHR42926">
    <property type="match status" value="1"/>
</dbReference>
<feature type="domain" description="KaiC" evidence="7">
    <location>
        <begin position="6"/>
        <end position="239"/>
    </location>
</feature>
<dbReference type="PANTHER" id="PTHR42926:SF1">
    <property type="entry name" value="CIRCADIAN CLOCK OSCILLATOR PROTEIN KAIC 1"/>
    <property type="match status" value="1"/>
</dbReference>
<keyword evidence="6" id="KW-0378">Hydrolase</keyword>
<accession>A0A830FGJ1</accession>
<evidence type="ECO:0000256" key="3">
    <source>
        <dbReference type="ARBA" id="ARBA00022679"/>
    </source>
</evidence>
<keyword evidence="4" id="KW-0677">Repeat</keyword>
<dbReference type="SUPFAM" id="SSF52540">
    <property type="entry name" value="P-loop containing nucleoside triphosphate hydrolases"/>
    <property type="match status" value="2"/>
</dbReference>
<evidence type="ECO:0000256" key="2">
    <source>
        <dbReference type="ARBA" id="ARBA00022553"/>
    </source>
</evidence>
<dbReference type="GO" id="GO:0016787">
    <property type="term" value="F:hydrolase activity"/>
    <property type="evidence" value="ECO:0007669"/>
    <property type="project" value="UniProtKB-KW"/>
</dbReference>
<dbReference type="InterPro" id="IPR030665">
    <property type="entry name" value="KaiC"/>
</dbReference>
<dbReference type="GO" id="GO:0004674">
    <property type="term" value="F:protein serine/threonine kinase activity"/>
    <property type="evidence" value="ECO:0007669"/>
    <property type="project" value="UniProtKB-KW"/>
</dbReference>
<evidence type="ECO:0000256" key="4">
    <source>
        <dbReference type="ARBA" id="ARBA00022737"/>
    </source>
</evidence>
<keyword evidence="5 8" id="KW-0418">Kinase</keyword>
<dbReference type="InterPro" id="IPR003593">
    <property type="entry name" value="AAA+_ATPase"/>
</dbReference>
<evidence type="ECO:0000313" key="9">
    <source>
        <dbReference type="Proteomes" id="UP000628840"/>
    </source>
</evidence>
<proteinExistence type="predicted"/>
<gene>
    <name evidence="8" type="ORF">GCM10009037_30290</name>
</gene>
<reference evidence="8 9" key="1">
    <citation type="journal article" date="2019" name="Int. J. Syst. Evol. Microbiol.">
        <title>The Global Catalogue of Microorganisms (GCM) 10K type strain sequencing project: providing services to taxonomists for standard genome sequencing and annotation.</title>
        <authorList>
            <consortium name="The Broad Institute Genomics Platform"/>
            <consortium name="The Broad Institute Genome Sequencing Center for Infectious Disease"/>
            <person name="Wu L."/>
            <person name="Ma J."/>
        </authorList>
    </citation>
    <scope>NUCLEOTIDE SEQUENCE [LARGE SCALE GENOMIC DNA]</scope>
    <source>
        <strain evidence="8 9">JCM 19585</strain>
    </source>
</reference>
<dbReference type="InterPro" id="IPR014774">
    <property type="entry name" value="KaiC-like_dom"/>
</dbReference>
<dbReference type="AlphaFoldDB" id="A0A830FGJ1"/>
<keyword evidence="8" id="KW-0723">Serine/threonine-protein kinase</keyword>
<dbReference type="EC" id="2.7.11.1" evidence="1"/>
<dbReference type="InterPro" id="IPR027417">
    <property type="entry name" value="P-loop_NTPase"/>
</dbReference>
<dbReference type="PIRSF" id="PIRSF039117">
    <property type="entry name" value="KaiC"/>
    <property type="match status" value="1"/>
</dbReference>
<dbReference type="Pfam" id="PF06745">
    <property type="entry name" value="ATPase"/>
    <property type="match status" value="2"/>
</dbReference>
<keyword evidence="3" id="KW-0808">Transferase</keyword>
<dbReference type="Gene3D" id="3.40.50.300">
    <property type="entry name" value="P-loop containing nucleotide triphosphate hydrolases"/>
    <property type="match status" value="2"/>
</dbReference>
<evidence type="ECO:0000256" key="5">
    <source>
        <dbReference type="ARBA" id="ARBA00022777"/>
    </source>
</evidence>
<evidence type="ECO:0000259" key="7">
    <source>
        <dbReference type="PROSITE" id="PS51146"/>
    </source>
</evidence>
<evidence type="ECO:0000313" key="8">
    <source>
        <dbReference type="EMBL" id="GGL44833.1"/>
    </source>
</evidence>
<dbReference type="GO" id="GO:0005524">
    <property type="term" value="F:ATP binding"/>
    <property type="evidence" value="ECO:0007669"/>
    <property type="project" value="InterPro"/>
</dbReference>
<evidence type="ECO:0000256" key="1">
    <source>
        <dbReference type="ARBA" id="ARBA00012513"/>
    </source>
</evidence>
<sequence>MSVESAREPTGIDGLDAILGGGLLTGQNALVRGPPGVGKTVFGLHFLAACGDDETSLYINLGEPTSYVERTAEQFDLDSPSLRFLELAPTAEAFAADETYSVFAAAEVDGPSLVSEIRDAVAEHEPDRVVIDPITEFRYLTTDERQFRSQILGLLDFLRDAGATVLMASQSAPDEPDTDLRFMTDVIIDLDRRRDTLTVDVPKFRGPSPTRGPHTYEITAAGVDVWPRLRPDVAESDFPDERVSSGVPELDKLLCGGLERGTVTFFSGPTGAGKTTTSMQFVKEAAGRGTHSVIFSFEESERTMLRRSKALNIGLGEMIERGNVEIVEVRPGEYTADQVTSMLRSAVEEEDAGVVLLDGFQGFQQNLRGFDDHRGPVDYLVSIGRYLRERGVTTLVTNEVHDITGEFRVTEESTSNLADNIVFLRYLEYGGSMNKVVGVLKMRTSDFEDTLRRIEFTEYGVTVGEPLTGLTGILTGTPRFDDRGDSS</sequence>